<dbReference type="SMART" id="SM00269">
    <property type="entry name" value="BowB"/>
    <property type="match status" value="1"/>
</dbReference>
<feature type="domain" description="Bowman-Birk serine protease inhibitors family" evidence="4">
    <location>
        <begin position="102"/>
        <end position="155"/>
    </location>
</feature>
<sequence length="158" mass="16116">MAPFLAGAPPTAAAGSGGLLCSSGRGAPERQWPGSAAMGEQRAPPPASLAAADPAAGFFTGNGHAKGIAVPRCEQPKGCEKVRAAVGESKGNMETNGGKLGCCTNCKFSFSGLYTCDGIVSKCDPVCKVCKVVKKYPVKQFQCNDTFLGICGPPCKKN</sequence>
<proteinExistence type="predicted"/>
<feature type="region of interest" description="Disordered" evidence="3">
    <location>
        <begin position="28"/>
        <end position="55"/>
    </location>
</feature>
<dbReference type="InterPro" id="IPR000877">
    <property type="entry name" value="Prot_inh_BBI"/>
</dbReference>
<evidence type="ECO:0000256" key="2">
    <source>
        <dbReference type="ARBA" id="ARBA00023157"/>
    </source>
</evidence>
<keyword evidence="1" id="KW-0646">Protease inhibitor</keyword>
<gene>
    <name evidence="5" type="ORF">C2845_PM07G03080</name>
</gene>
<dbReference type="EMBL" id="PQIB02000004">
    <property type="protein sequence ID" value="RLN21876.1"/>
    <property type="molecule type" value="Genomic_DNA"/>
</dbReference>
<dbReference type="InterPro" id="IPR035995">
    <property type="entry name" value="Bowman-Birk_prot_inh"/>
</dbReference>
<dbReference type="Proteomes" id="UP000275267">
    <property type="component" value="Unassembled WGS sequence"/>
</dbReference>
<dbReference type="InterPro" id="IPR044167">
    <property type="entry name" value="WIP1"/>
</dbReference>
<evidence type="ECO:0000313" key="6">
    <source>
        <dbReference type="Proteomes" id="UP000275267"/>
    </source>
</evidence>
<dbReference type="PANTHER" id="PTHR37378:SF1">
    <property type="entry name" value="BOWMAN-BIRK SERINE PROTEASE INHIBITORS FAMILY DOMAIN-CONTAINING PROTEIN"/>
    <property type="match status" value="1"/>
</dbReference>
<comment type="caution">
    <text evidence="5">The sequence shown here is derived from an EMBL/GenBank/DDBJ whole genome shotgun (WGS) entry which is preliminary data.</text>
</comment>
<evidence type="ECO:0000256" key="1">
    <source>
        <dbReference type="ARBA" id="ARBA00022690"/>
    </source>
</evidence>
<evidence type="ECO:0000259" key="4">
    <source>
        <dbReference type="SMART" id="SM00269"/>
    </source>
</evidence>
<evidence type="ECO:0000256" key="3">
    <source>
        <dbReference type="SAM" id="MobiDB-lite"/>
    </source>
</evidence>
<keyword evidence="6" id="KW-1185">Reference proteome</keyword>
<dbReference type="Gene3D" id="2.10.69.10">
    <property type="entry name" value="Cysteine Protease (Bromelain) Inhibitor, subunit H"/>
    <property type="match status" value="1"/>
</dbReference>
<dbReference type="GO" id="GO:0005576">
    <property type="term" value="C:extracellular region"/>
    <property type="evidence" value="ECO:0007669"/>
    <property type="project" value="InterPro"/>
</dbReference>
<dbReference type="PANTHER" id="PTHR37378">
    <property type="entry name" value="BOWMAN_BIRK DOMAIN-CONTAINING PROTEIN-RELATED"/>
    <property type="match status" value="1"/>
</dbReference>
<dbReference type="AlphaFoldDB" id="A0A3L6SH21"/>
<name>A0A3L6SH21_PANMI</name>
<protein>
    <recommendedName>
        <fullName evidence="4">Bowman-Birk serine protease inhibitors family domain-containing protein</fullName>
    </recommendedName>
</protein>
<reference evidence="6" key="1">
    <citation type="journal article" date="2019" name="Nat. Commun.">
        <title>The genome of broomcorn millet.</title>
        <authorList>
            <person name="Zou C."/>
            <person name="Miki D."/>
            <person name="Li D."/>
            <person name="Tang Q."/>
            <person name="Xiao L."/>
            <person name="Rajput S."/>
            <person name="Deng P."/>
            <person name="Jia W."/>
            <person name="Huang R."/>
            <person name="Zhang M."/>
            <person name="Sun Y."/>
            <person name="Hu J."/>
            <person name="Fu X."/>
            <person name="Schnable P.S."/>
            <person name="Li F."/>
            <person name="Zhang H."/>
            <person name="Feng B."/>
            <person name="Zhu X."/>
            <person name="Liu R."/>
            <person name="Schnable J.C."/>
            <person name="Zhu J.-K."/>
            <person name="Zhang H."/>
        </authorList>
    </citation>
    <scope>NUCLEOTIDE SEQUENCE [LARGE SCALE GENOMIC DNA]</scope>
</reference>
<organism evidence="5 6">
    <name type="scientific">Panicum miliaceum</name>
    <name type="common">Proso millet</name>
    <name type="synonym">Broomcorn millet</name>
    <dbReference type="NCBI Taxonomy" id="4540"/>
    <lineage>
        <taxon>Eukaryota</taxon>
        <taxon>Viridiplantae</taxon>
        <taxon>Streptophyta</taxon>
        <taxon>Embryophyta</taxon>
        <taxon>Tracheophyta</taxon>
        <taxon>Spermatophyta</taxon>
        <taxon>Magnoliopsida</taxon>
        <taxon>Liliopsida</taxon>
        <taxon>Poales</taxon>
        <taxon>Poaceae</taxon>
        <taxon>PACMAD clade</taxon>
        <taxon>Panicoideae</taxon>
        <taxon>Panicodae</taxon>
        <taxon>Paniceae</taxon>
        <taxon>Panicinae</taxon>
        <taxon>Panicum</taxon>
        <taxon>Panicum sect. Panicum</taxon>
    </lineage>
</organism>
<dbReference type="GO" id="GO:0004867">
    <property type="term" value="F:serine-type endopeptidase inhibitor activity"/>
    <property type="evidence" value="ECO:0007669"/>
    <property type="project" value="InterPro"/>
</dbReference>
<dbReference type="SUPFAM" id="SSF57247">
    <property type="entry name" value="Bowman-Birk inhibitor, BBI"/>
    <property type="match status" value="1"/>
</dbReference>
<accession>A0A3L6SH21</accession>
<keyword evidence="2" id="KW-1015">Disulfide bond</keyword>
<evidence type="ECO:0000313" key="5">
    <source>
        <dbReference type="EMBL" id="RLN21876.1"/>
    </source>
</evidence>